<organism evidence="1 2">
    <name type="scientific">Anopheles albimanus</name>
    <name type="common">New world malaria mosquito</name>
    <dbReference type="NCBI Taxonomy" id="7167"/>
    <lineage>
        <taxon>Eukaryota</taxon>
        <taxon>Metazoa</taxon>
        <taxon>Ecdysozoa</taxon>
        <taxon>Arthropoda</taxon>
        <taxon>Hexapoda</taxon>
        <taxon>Insecta</taxon>
        <taxon>Pterygota</taxon>
        <taxon>Neoptera</taxon>
        <taxon>Endopterygota</taxon>
        <taxon>Diptera</taxon>
        <taxon>Nematocera</taxon>
        <taxon>Culicoidea</taxon>
        <taxon>Culicidae</taxon>
        <taxon>Anophelinae</taxon>
        <taxon>Anopheles</taxon>
    </lineage>
</organism>
<protein>
    <submittedName>
        <fullName evidence="1">Uncharacterized protein</fullName>
    </submittedName>
</protein>
<dbReference type="VEuPathDB" id="VectorBase:AALB014799"/>
<name>A0A182FYX1_ANOAL</name>
<dbReference type="EnsemblMetazoa" id="AALB014799-RA">
    <property type="protein sequence ID" value="AALB014799-PA"/>
    <property type="gene ID" value="AALB014799"/>
</dbReference>
<proteinExistence type="predicted"/>
<evidence type="ECO:0000313" key="1">
    <source>
        <dbReference type="EnsemblMetazoa" id="AALB014799-PA"/>
    </source>
</evidence>
<dbReference type="AlphaFoldDB" id="A0A182FYX1"/>
<accession>A0A182FYX1</accession>
<reference evidence="1" key="2">
    <citation type="submission" date="2022-08" db="UniProtKB">
        <authorList>
            <consortium name="EnsemblMetazoa"/>
        </authorList>
    </citation>
    <scope>IDENTIFICATION</scope>
    <source>
        <strain evidence="1">STECLA/ALBI9_A</strain>
    </source>
</reference>
<dbReference type="Proteomes" id="UP000069272">
    <property type="component" value="Chromosome 2R"/>
</dbReference>
<evidence type="ECO:0000313" key="2">
    <source>
        <dbReference type="Proteomes" id="UP000069272"/>
    </source>
</evidence>
<reference evidence="1 2" key="1">
    <citation type="journal article" date="2017" name="G3 (Bethesda)">
        <title>The Physical Genome Mapping of Anopheles albimanus Corrected Scaffold Misassemblies and Identified Interarm Rearrangements in Genus Anopheles.</title>
        <authorList>
            <person name="Artemov G.N."/>
            <person name="Peery A.N."/>
            <person name="Jiang X."/>
            <person name="Tu Z."/>
            <person name="Stegniy V.N."/>
            <person name="Sharakhova M.V."/>
            <person name="Sharakhov I.V."/>
        </authorList>
    </citation>
    <scope>NUCLEOTIDE SEQUENCE [LARGE SCALE GENOMIC DNA]</scope>
    <source>
        <strain evidence="1 2">ALBI9_A</strain>
    </source>
</reference>
<keyword evidence="2" id="KW-1185">Reference proteome</keyword>
<sequence length="42" mass="4985">MLLVCYFFIYFHFSHQSTFFLSHNGLGKTTKIERVLNATERS</sequence>